<dbReference type="PANTHER" id="PTHR45649">
    <property type="entry name" value="AMINO-ACID PERMEASE BAT1"/>
    <property type="match status" value="1"/>
</dbReference>
<feature type="transmembrane region" description="Helical" evidence="6">
    <location>
        <begin position="56"/>
        <end position="81"/>
    </location>
</feature>
<name>A0A8H5H2U3_9AGAR</name>
<evidence type="ECO:0000313" key="8">
    <source>
        <dbReference type="EMBL" id="KAF5375626.1"/>
    </source>
</evidence>
<keyword evidence="7" id="KW-0732">Signal</keyword>
<feature type="transmembrane region" description="Helical" evidence="6">
    <location>
        <begin position="157"/>
        <end position="176"/>
    </location>
</feature>
<comment type="subcellular location">
    <subcellularLocation>
        <location evidence="1">Membrane</location>
        <topology evidence="1">Multi-pass membrane protein</topology>
    </subcellularLocation>
</comment>
<keyword evidence="5 6" id="KW-0472">Membrane</keyword>
<accession>A0A8H5H2U3</accession>
<evidence type="ECO:0000313" key="9">
    <source>
        <dbReference type="Proteomes" id="UP000518752"/>
    </source>
</evidence>
<feature type="transmembrane region" description="Helical" evidence="6">
    <location>
        <begin position="215"/>
        <end position="235"/>
    </location>
</feature>
<keyword evidence="4 6" id="KW-1133">Transmembrane helix</keyword>
<dbReference type="OrthoDB" id="3900342at2759"/>
<dbReference type="Proteomes" id="UP000518752">
    <property type="component" value="Unassembled WGS sequence"/>
</dbReference>
<evidence type="ECO:0000256" key="7">
    <source>
        <dbReference type="SAM" id="SignalP"/>
    </source>
</evidence>
<keyword evidence="9" id="KW-1185">Reference proteome</keyword>
<feature type="transmembrane region" description="Helical" evidence="6">
    <location>
        <begin position="405"/>
        <end position="424"/>
    </location>
</feature>
<reference evidence="8 9" key="1">
    <citation type="journal article" date="2020" name="ISME J.">
        <title>Uncovering the hidden diversity of litter-decomposition mechanisms in mushroom-forming fungi.</title>
        <authorList>
            <person name="Floudas D."/>
            <person name="Bentzer J."/>
            <person name="Ahren D."/>
            <person name="Johansson T."/>
            <person name="Persson P."/>
            <person name="Tunlid A."/>
        </authorList>
    </citation>
    <scope>NUCLEOTIDE SEQUENCE [LARGE SCALE GENOMIC DNA]</scope>
    <source>
        <strain evidence="8 9">CBS 406.79</strain>
    </source>
</reference>
<dbReference type="Gene3D" id="1.20.1740.10">
    <property type="entry name" value="Amino acid/polyamine transporter I"/>
    <property type="match status" value="1"/>
</dbReference>
<feature type="transmembrane region" description="Helical" evidence="6">
    <location>
        <begin position="436"/>
        <end position="454"/>
    </location>
</feature>
<feature type="chain" id="PRO_5034661180" description="Amino acid transporter" evidence="7">
    <location>
        <begin position="23"/>
        <end position="476"/>
    </location>
</feature>
<organism evidence="8 9">
    <name type="scientific">Collybiopsis confluens</name>
    <dbReference type="NCBI Taxonomy" id="2823264"/>
    <lineage>
        <taxon>Eukaryota</taxon>
        <taxon>Fungi</taxon>
        <taxon>Dikarya</taxon>
        <taxon>Basidiomycota</taxon>
        <taxon>Agaricomycotina</taxon>
        <taxon>Agaricomycetes</taxon>
        <taxon>Agaricomycetidae</taxon>
        <taxon>Agaricales</taxon>
        <taxon>Marasmiineae</taxon>
        <taxon>Omphalotaceae</taxon>
        <taxon>Collybiopsis</taxon>
    </lineage>
</organism>
<feature type="transmembrane region" description="Helical" evidence="6">
    <location>
        <begin position="93"/>
        <end position="114"/>
    </location>
</feature>
<dbReference type="PIRSF" id="PIRSF006060">
    <property type="entry name" value="AA_transporter"/>
    <property type="match status" value="1"/>
</dbReference>
<dbReference type="Pfam" id="PF13520">
    <property type="entry name" value="AA_permease_2"/>
    <property type="match status" value="1"/>
</dbReference>
<feature type="transmembrane region" description="Helical" evidence="6">
    <location>
        <begin position="362"/>
        <end position="385"/>
    </location>
</feature>
<sequence length="476" mass="51543">MSSAPSFLLSGVLTIPLAFSLAEISSKYPTSAGTYYWSYQLASPSRRTIYSWINGWLFVVGMWTITLSTVTALAQLVVNMVQTLRPDYVPQSWHTYIILLVLNIIAGVICVYGNEYLPALETCAAGYGLLSTVILLICLSSKALSGRRTATFAFSHFDVSFSGWTPGWAFIVGLLPGGKPPFFNYNSCLLLIQVIGSITPMAEEAENPSVNIPRAIIWTIPIALVVGTMTILPIVFTLPVSNVEDLIAQSQPAALLFRLVMGSDAGALGLWILSMRVILSQRVLSSEYDNLVFIGGLFAYIPINTTTSRATWSFARDKAIPFHSIWSHVNDVRGGVPIPALLLSLVIQALLGLIGLGSTTAFNSFVGIGIICLTASYAMPLAISLGNGRQDVLDAPFKLGKWGPLLNMLAVLWVSLQVVLLSMPLTTPVSAETMNYASPIFVGFAIISALYYVVRGSRHFKGPPMFNTAYGLNGDY</sequence>
<keyword evidence="2" id="KW-0813">Transport</keyword>
<dbReference type="GO" id="GO:0016020">
    <property type="term" value="C:membrane"/>
    <property type="evidence" value="ECO:0007669"/>
    <property type="project" value="UniProtKB-SubCell"/>
</dbReference>
<feature type="transmembrane region" description="Helical" evidence="6">
    <location>
        <begin position="126"/>
        <end position="145"/>
    </location>
</feature>
<evidence type="ECO:0000256" key="3">
    <source>
        <dbReference type="ARBA" id="ARBA00022692"/>
    </source>
</evidence>
<comment type="caution">
    <text evidence="8">The sequence shown here is derived from an EMBL/GenBank/DDBJ whole genome shotgun (WGS) entry which is preliminary data.</text>
</comment>
<dbReference type="EMBL" id="JAACJN010000096">
    <property type="protein sequence ID" value="KAF5375626.1"/>
    <property type="molecule type" value="Genomic_DNA"/>
</dbReference>
<evidence type="ECO:0000256" key="2">
    <source>
        <dbReference type="ARBA" id="ARBA00022448"/>
    </source>
</evidence>
<feature type="signal peptide" evidence="7">
    <location>
        <begin position="1"/>
        <end position="22"/>
    </location>
</feature>
<dbReference type="AlphaFoldDB" id="A0A8H5H2U3"/>
<evidence type="ECO:0008006" key="10">
    <source>
        <dbReference type="Google" id="ProtNLM"/>
    </source>
</evidence>
<dbReference type="GO" id="GO:0022857">
    <property type="term" value="F:transmembrane transporter activity"/>
    <property type="evidence" value="ECO:0007669"/>
    <property type="project" value="InterPro"/>
</dbReference>
<gene>
    <name evidence="8" type="ORF">D9757_008525</name>
</gene>
<dbReference type="InterPro" id="IPR002293">
    <property type="entry name" value="AA/rel_permease1"/>
</dbReference>
<protein>
    <recommendedName>
        <fullName evidence="10">Amino acid transporter</fullName>
    </recommendedName>
</protein>
<evidence type="ECO:0000256" key="1">
    <source>
        <dbReference type="ARBA" id="ARBA00004141"/>
    </source>
</evidence>
<evidence type="ECO:0000256" key="4">
    <source>
        <dbReference type="ARBA" id="ARBA00022989"/>
    </source>
</evidence>
<keyword evidence="3 6" id="KW-0812">Transmembrane</keyword>
<feature type="transmembrane region" description="Helical" evidence="6">
    <location>
        <begin position="336"/>
        <end position="356"/>
    </location>
</feature>
<evidence type="ECO:0000256" key="6">
    <source>
        <dbReference type="SAM" id="Phobius"/>
    </source>
</evidence>
<feature type="transmembrane region" description="Helical" evidence="6">
    <location>
        <begin position="255"/>
        <end position="273"/>
    </location>
</feature>
<proteinExistence type="predicted"/>
<dbReference type="PANTHER" id="PTHR45649:SF28">
    <property type="entry name" value="TRANSPORTER, PUTATIVE (EUROFUNG)-RELATED"/>
    <property type="match status" value="1"/>
</dbReference>
<evidence type="ECO:0000256" key="5">
    <source>
        <dbReference type="ARBA" id="ARBA00023136"/>
    </source>
</evidence>